<keyword evidence="2" id="KW-0315">Glutamine amidotransferase</keyword>
<dbReference type="InterPro" id="IPR017926">
    <property type="entry name" value="GATASE"/>
</dbReference>
<comment type="caution">
    <text evidence="2">The sequence shown here is derived from an EMBL/GenBank/DDBJ whole genome shotgun (WGS) entry which is preliminary data.</text>
</comment>
<dbReference type="RefSeq" id="WP_154487180.1">
    <property type="nucleotide sequence ID" value="NZ_VUMW01000025.1"/>
</dbReference>
<keyword evidence="2" id="KW-0808">Transferase</keyword>
<evidence type="ECO:0000259" key="1">
    <source>
        <dbReference type="Pfam" id="PF00117"/>
    </source>
</evidence>
<gene>
    <name evidence="2" type="ORF">FYJ61_07735</name>
</gene>
<proteinExistence type="predicted"/>
<accession>A0A844FPM9</accession>
<protein>
    <submittedName>
        <fullName evidence="2">Type 1 glutamine amidotransferase</fullName>
    </submittedName>
</protein>
<evidence type="ECO:0000313" key="3">
    <source>
        <dbReference type="Proteomes" id="UP000452141"/>
    </source>
</evidence>
<dbReference type="GO" id="GO:0016740">
    <property type="term" value="F:transferase activity"/>
    <property type="evidence" value="ECO:0007669"/>
    <property type="project" value="UniProtKB-KW"/>
</dbReference>
<name>A0A844FPM9_9LACO</name>
<dbReference type="InterPro" id="IPR044992">
    <property type="entry name" value="ChyE-like"/>
</dbReference>
<dbReference type="EMBL" id="VUMW01000025">
    <property type="protein sequence ID" value="MST80338.1"/>
    <property type="molecule type" value="Genomic_DNA"/>
</dbReference>
<dbReference type="PANTHER" id="PTHR42695:SF5">
    <property type="entry name" value="GLUTAMINE AMIDOTRANSFERASE YLR126C-RELATED"/>
    <property type="match status" value="1"/>
</dbReference>
<dbReference type="InterPro" id="IPR029062">
    <property type="entry name" value="Class_I_gatase-like"/>
</dbReference>
<reference evidence="2 3" key="1">
    <citation type="submission" date="2019-08" db="EMBL/GenBank/DDBJ databases">
        <title>In-depth cultivation of the pig gut microbiome towards novel bacterial diversity and tailored functional studies.</title>
        <authorList>
            <person name="Wylensek D."/>
            <person name="Hitch T.C.A."/>
            <person name="Clavel T."/>
        </authorList>
    </citation>
    <scope>NUCLEOTIDE SEQUENCE [LARGE SCALE GENOMIC DNA]</scope>
    <source>
        <strain evidence="2 3">WCA-470BD-2E</strain>
    </source>
</reference>
<feature type="domain" description="Glutamine amidotransferase" evidence="1">
    <location>
        <begin position="40"/>
        <end position="173"/>
    </location>
</feature>
<dbReference type="PANTHER" id="PTHR42695">
    <property type="entry name" value="GLUTAMINE AMIDOTRANSFERASE YLR126C-RELATED"/>
    <property type="match status" value="1"/>
</dbReference>
<dbReference type="GO" id="GO:0005829">
    <property type="term" value="C:cytosol"/>
    <property type="evidence" value="ECO:0007669"/>
    <property type="project" value="TreeGrafter"/>
</dbReference>
<organism evidence="2 3">
    <name type="scientific">Lactobacillus equicursoris</name>
    <dbReference type="NCBI Taxonomy" id="420645"/>
    <lineage>
        <taxon>Bacteria</taxon>
        <taxon>Bacillati</taxon>
        <taxon>Bacillota</taxon>
        <taxon>Bacilli</taxon>
        <taxon>Lactobacillales</taxon>
        <taxon>Lactobacillaceae</taxon>
        <taxon>Lactobacillus</taxon>
    </lineage>
</organism>
<dbReference type="AlphaFoldDB" id="A0A844FPM9"/>
<dbReference type="FunFam" id="3.40.50.880:FF:000033">
    <property type="entry name" value="Glutamine amidotransferase class-I"/>
    <property type="match status" value="1"/>
</dbReference>
<dbReference type="PRINTS" id="PR00099">
    <property type="entry name" value="CPSGATASE"/>
</dbReference>
<dbReference type="SUPFAM" id="SSF52317">
    <property type="entry name" value="Class I glutamine amidotransferase-like"/>
    <property type="match status" value="1"/>
</dbReference>
<sequence length="223" mass="24597">MRVNILQHTPNEGPGAIGAWVKERGHKLYIYHPEAFGILPKASETDLLVVLGGPMSPGDDLAWLPQERELIADCLKSHIPIFGICLGAQQIAMALGASVHLAPHKEVGWAPVYRQSDALPGLPEKLLALHWHQDMFELPEGSHLLYSSDLLDNQGFLVNGNVVGLQFHLEQQEDNVREIVINDGAYAEEGNDLHQSPAEILEQEVPAANKQAIYTILDYLSVH</sequence>
<dbReference type="Proteomes" id="UP000452141">
    <property type="component" value="Unassembled WGS sequence"/>
</dbReference>
<dbReference type="Gene3D" id="3.40.50.880">
    <property type="match status" value="1"/>
</dbReference>
<dbReference type="CDD" id="cd01741">
    <property type="entry name" value="GATase1_1"/>
    <property type="match status" value="1"/>
</dbReference>
<dbReference type="Pfam" id="PF00117">
    <property type="entry name" value="GATase"/>
    <property type="match status" value="1"/>
</dbReference>
<dbReference type="PROSITE" id="PS51273">
    <property type="entry name" value="GATASE_TYPE_1"/>
    <property type="match status" value="1"/>
</dbReference>
<evidence type="ECO:0000313" key="2">
    <source>
        <dbReference type="EMBL" id="MST80338.1"/>
    </source>
</evidence>